<feature type="region of interest" description="Disordered" evidence="1">
    <location>
        <begin position="1"/>
        <end position="30"/>
    </location>
</feature>
<dbReference type="Proteomes" id="UP001562354">
    <property type="component" value="Unassembled WGS sequence"/>
</dbReference>
<protein>
    <recommendedName>
        <fullName evidence="2">N-acetyltransferase domain-containing protein</fullName>
    </recommendedName>
</protein>
<reference evidence="3 4" key="1">
    <citation type="submission" date="2024-07" db="EMBL/GenBank/DDBJ databases">
        <title>Draft sequence of the Neodothiora populina.</title>
        <authorList>
            <person name="Drown D.D."/>
            <person name="Schuette U.S."/>
            <person name="Buechlein A.B."/>
            <person name="Rusch D.R."/>
            <person name="Winton L.W."/>
            <person name="Adams G.A."/>
        </authorList>
    </citation>
    <scope>NUCLEOTIDE SEQUENCE [LARGE SCALE GENOMIC DNA]</scope>
    <source>
        <strain evidence="3 4">CPC 39397</strain>
    </source>
</reference>
<keyword evidence="4" id="KW-1185">Reference proteome</keyword>
<dbReference type="Gene3D" id="3.40.630.30">
    <property type="match status" value="1"/>
</dbReference>
<dbReference type="EMBL" id="JBFMKM010000010">
    <property type="protein sequence ID" value="KAL1303502.1"/>
    <property type="molecule type" value="Genomic_DNA"/>
</dbReference>
<dbReference type="GeneID" id="95980577"/>
<evidence type="ECO:0000313" key="3">
    <source>
        <dbReference type="EMBL" id="KAL1303502.1"/>
    </source>
</evidence>
<organism evidence="3 4">
    <name type="scientific">Neodothiora populina</name>
    <dbReference type="NCBI Taxonomy" id="2781224"/>
    <lineage>
        <taxon>Eukaryota</taxon>
        <taxon>Fungi</taxon>
        <taxon>Dikarya</taxon>
        <taxon>Ascomycota</taxon>
        <taxon>Pezizomycotina</taxon>
        <taxon>Dothideomycetes</taxon>
        <taxon>Dothideomycetidae</taxon>
        <taxon>Dothideales</taxon>
        <taxon>Dothioraceae</taxon>
        <taxon>Neodothiora</taxon>
    </lineage>
</organism>
<gene>
    <name evidence="3" type="ORF">AAFC00_006878</name>
</gene>
<dbReference type="InterPro" id="IPR052523">
    <property type="entry name" value="Trichothecene_AcTrans"/>
</dbReference>
<sequence length="336" mass="36887">MEGSSSSSTSTSTSIKPVHQQKQGVSGGFSLHNVQPALSGAADELASVNIKSSSPATSEAAAAAAAAPSTTTARGGNLVRRVTLSEYKQAALCLAEAFADDDVCRYFTHTPDSEHWSEAQKWKLHVEIMEYITYAHILKGLVLTVGPNYGCVALWMPPGQNMDDYMTILRSGLWRLYYKLSPDGKTRFFDEFFPLLHDTKQEVMGARDDDSWYLVYIGTKAAARGNGYARKLIEYVTSMADFEGRACYLESSNAINPAIYRKLGFESIKKIELADSEKRHELEIMVREPVMHEKVRLELPPALTKVDSMFASDASQLSVTTKLGGDRIACASVSMG</sequence>
<dbReference type="RefSeq" id="XP_069199777.1">
    <property type="nucleotide sequence ID" value="XM_069346899.1"/>
</dbReference>
<dbReference type="InterPro" id="IPR016181">
    <property type="entry name" value="Acyl_CoA_acyltransferase"/>
</dbReference>
<evidence type="ECO:0000259" key="2">
    <source>
        <dbReference type="PROSITE" id="PS51186"/>
    </source>
</evidence>
<accession>A0ABR3PBR1</accession>
<name>A0ABR3PBR1_9PEZI</name>
<proteinExistence type="predicted"/>
<feature type="compositionally biased region" description="Low complexity" evidence="1">
    <location>
        <begin position="1"/>
        <end position="14"/>
    </location>
</feature>
<dbReference type="InterPro" id="IPR000182">
    <property type="entry name" value="GNAT_dom"/>
</dbReference>
<comment type="caution">
    <text evidence="3">The sequence shown here is derived from an EMBL/GenBank/DDBJ whole genome shotgun (WGS) entry which is preliminary data.</text>
</comment>
<dbReference type="PANTHER" id="PTHR42791">
    <property type="entry name" value="GNAT FAMILY ACETYLTRANSFERASE"/>
    <property type="match status" value="1"/>
</dbReference>
<dbReference type="PANTHER" id="PTHR42791:SF1">
    <property type="entry name" value="N-ACETYLTRANSFERASE DOMAIN-CONTAINING PROTEIN"/>
    <property type="match status" value="1"/>
</dbReference>
<dbReference type="Pfam" id="PF13508">
    <property type="entry name" value="Acetyltransf_7"/>
    <property type="match status" value="1"/>
</dbReference>
<evidence type="ECO:0000256" key="1">
    <source>
        <dbReference type="SAM" id="MobiDB-lite"/>
    </source>
</evidence>
<dbReference type="PROSITE" id="PS51186">
    <property type="entry name" value="GNAT"/>
    <property type="match status" value="1"/>
</dbReference>
<evidence type="ECO:0000313" key="4">
    <source>
        <dbReference type="Proteomes" id="UP001562354"/>
    </source>
</evidence>
<dbReference type="SUPFAM" id="SSF55729">
    <property type="entry name" value="Acyl-CoA N-acyltransferases (Nat)"/>
    <property type="match status" value="1"/>
</dbReference>
<feature type="domain" description="N-acetyltransferase" evidence="2">
    <location>
        <begin position="160"/>
        <end position="283"/>
    </location>
</feature>